<feature type="domain" description="CARD" evidence="1">
    <location>
        <begin position="1"/>
        <end position="89"/>
    </location>
</feature>
<name>A0A4W6BQU4_LATCA</name>
<dbReference type="GeneTree" id="ENSGT00940000175362"/>
<dbReference type="GO" id="GO:0042981">
    <property type="term" value="P:regulation of apoptotic process"/>
    <property type="evidence" value="ECO:0007669"/>
    <property type="project" value="InterPro"/>
</dbReference>
<dbReference type="Gene3D" id="1.10.533.10">
    <property type="entry name" value="Death Domain, Fas"/>
    <property type="match status" value="1"/>
</dbReference>
<evidence type="ECO:0000259" key="1">
    <source>
        <dbReference type="PROSITE" id="PS50209"/>
    </source>
</evidence>
<dbReference type="Proteomes" id="UP000314980">
    <property type="component" value="Unassembled WGS sequence"/>
</dbReference>
<keyword evidence="3" id="KW-1185">Reference proteome</keyword>
<dbReference type="InParanoid" id="A0A4W6BQU4"/>
<evidence type="ECO:0000313" key="2">
    <source>
        <dbReference type="Ensembl" id="ENSLCAP00010000803.1"/>
    </source>
</evidence>
<dbReference type="AlphaFoldDB" id="A0A4W6BQU4"/>
<dbReference type="InterPro" id="IPR001315">
    <property type="entry name" value="CARD"/>
</dbReference>
<reference evidence="3" key="1">
    <citation type="submission" date="2015-09" db="EMBL/GenBank/DDBJ databases">
        <authorList>
            <person name="Sai Rama Sridatta P."/>
        </authorList>
    </citation>
    <scope>NUCLEOTIDE SEQUENCE [LARGE SCALE GENOMIC DNA]</scope>
</reference>
<reference evidence="2" key="2">
    <citation type="submission" date="2025-08" db="UniProtKB">
        <authorList>
            <consortium name="Ensembl"/>
        </authorList>
    </citation>
    <scope>IDENTIFICATION</scope>
</reference>
<reference evidence="2" key="3">
    <citation type="submission" date="2025-09" db="UniProtKB">
        <authorList>
            <consortium name="Ensembl"/>
        </authorList>
    </citation>
    <scope>IDENTIFICATION</scope>
</reference>
<sequence length="108" mass="12077">MKKEKLLQARPDFIDQVSNPVLNKLLDELLERGVLTDAEREAARAKPRAEKAGHVIDMVRNKGAEASSHMITILSTNDPFLSEELNLKERSVDLLKPSVKCVERLVAS</sequence>
<protein>
    <recommendedName>
        <fullName evidence="1">CARD domain-containing protein</fullName>
    </recommendedName>
</protein>
<accession>A0A4W6BQU4</accession>
<organism evidence="2 3">
    <name type="scientific">Lates calcarifer</name>
    <name type="common">Barramundi</name>
    <name type="synonym">Holocentrus calcarifer</name>
    <dbReference type="NCBI Taxonomy" id="8187"/>
    <lineage>
        <taxon>Eukaryota</taxon>
        <taxon>Metazoa</taxon>
        <taxon>Chordata</taxon>
        <taxon>Craniata</taxon>
        <taxon>Vertebrata</taxon>
        <taxon>Euteleostomi</taxon>
        <taxon>Actinopterygii</taxon>
        <taxon>Neopterygii</taxon>
        <taxon>Teleostei</taxon>
        <taxon>Neoteleostei</taxon>
        <taxon>Acanthomorphata</taxon>
        <taxon>Carangaria</taxon>
        <taxon>Carangaria incertae sedis</taxon>
        <taxon>Centropomidae</taxon>
        <taxon>Lates</taxon>
    </lineage>
</organism>
<dbReference type="Pfam" id="PF00619">
    <property type="entry name" value="CARD"/>
    <property type="match status" value="1"/>
</dbReference>
<dbReference type="Ensembl" id="ENSLCAT00010000850.1">
    <property type="protein sequence ID" value="ENSLCAP00010000803.1"/>
    <property type="gene ID" value="ENSLCAG00010000492.1"/>
</dbReference>
<proteinExistence type="predicted"/>
<dbReference type="SUPFAM" id="SSF47986">
    <property type="entry name" value="DEATH domain"/>
    <property type="match status" value="1"/>
</dbReference>
<evidence type="ECO:0000313" key="3">
    <source>
        <dbReference type="Proteomes" id="UP000314980"/>
    </source>
</evidence>
<dbReference type="PROSITE" id="PS50209">
    <property type="entry name" value="CARD"/>
    <property type="match status" value="1"/>
</dbReference>
<dbReference type="InterPro" id="IPR011029">
    <property type="entry name" value="DEATH-like_dom_sf"/>
</dbReference>